<dbReference type="PANTHER" id="PTHR10138:SF0">
    <property type="entry name" value="TRYPTOPHAN 2,3-DIOXYGENASE"/>
    <property type="match status" value="1"/>
</dbReference>
<feature type="region of interest" description="Disordered" evidence="2">
    <location>
        <begin position="1"/>
        <end position="27"/>
    </location>
</feature>
<name>A0ABU2JEI0_9ACTN</name>
<organism evidence="3 4">
    <name type="scientific">Jatrophihabitans lederbergiae</name>
    <dbReference type="NCBI Taxonomy" id="3075547"/>
    <lineage>
        <taxon>Bacteria</taxon>
        <taxon>Bacillati</taxon>
        <taxon>Actinomycetota</taxon>
        <taxon>Actinomycetes</taxon>
        <taxon>Jatrophihabitantales</taxon>
        <taxon>Jatrophihabitantaceae</taxon>
        <taxon>Jatrophihabitans</taxon>
    </lineage>
</organism>
<sequence length="305" mass="33835">MTAAPLSAPRTNPADDSDAPDLAPGGRTPYVEYTDSDVLTELIHPVTAEPLEVTFIVATQIMELHFNLLLHEWQLALARLAEDDLDEALAALRRSVVTQDCLIRSWDLLSVMSAVQYNRFRESLGKASGFQSFSYRQMEFLIGAKNQRMLSPHAGMPAVHARLQAAYDGPSIYDAALAFLARRGLPVPAEVLARDVREPWTEPHAGVVEAWRLVYERSDNRSEGRSDSRSNGRCEDSDAARLATLADVLTAIAERHSSWRFTHYLSVRRILGAKPGTGGSAGLAWLKRTVDVPVFVDLWEVRNVL</sequence>
<comment type="similarity">
    <text evidence="1">Belongs to the tryptophan 2,3-dioxygenase family.</text>
</comment>
<keyword evidence="1" id="KW-0349">Heme</keyword>
<keyword evidence="1" id="KW-0823">Tryptophan catabolism</keyword>
<comment type="function">
    <text evidence="1">Heme-dependent dioxygenase that catalyzes the oxidative cleavage of the L-tryptophan (L-Trp) pyrrole ring and converts L-tryptophan to N-formyl-L-kynurenine. Catalyzes the oxidative cleavage of the indole moiety.</text>
</comment>
<comment type="caution">
    <text evidence="1">Lacks conserved residue(s) required for the propagation of feature annotation.</text>
</comment>
<feature type="binding site" evidence="1">
    <location>
        <position position="117"/>
    </location>
    <ligand>
        <name>substrate</name>
    </ligand>
</feature>
<evidence type="ECO:0000256" key="1">
    <source>
        <dbReference type="HAMAP-Rule" id="MF_01972"/>
    </source>
</evidence>
<dbReference type="HAMAP" id="MF_01972">
    <property type="entry name" value="T23O"/>
    <property type="match status" value="1"/>
</dbReference>
<comment type="cofactor">
    <cofactor evidence="1">
        <name>heme</name>
        <dbReference type="ChEBI" id="CHEBI:30413"/>
    </cofactor>
    <text evidence="1">Binds 1 heme group per subunit.</text>
</comment>
<dbReference type="Gene3D" id="1.20.58.480">
    <property type="match status" value="1"/>
</dbReference>
<dbReference type="Proteomes" id="UP001183176">
    <property type="component" value="Unassembled WGS sequence"/>
</dbReference>
<keyword evidence="1" id="KW-0408">Iron</keyword>
<proteinExistence type="inferred from homology"/>
<evidence type="ECO:0000313" key="3">
    <source>
        <dbReference type="EMBL" id="MDT0263128.1"/>
    </source>
</evidence>
<reference evidence="4" key="1">
    <citation type="submission" date="2023-07" db="EMBL/GenBank/DDBJ databases">
        <title>30 novel species of actinomycetes from the DSMZ collection.</title>
        <authorList>
            <person name="Nouioui I."/>
        </authorList>
    </citation>
    <scope>NUCLEOTIDE SEQUENCE [LARGE SCALE GENOMIC DNA]</scope>
    <source>
        <strain evidence="4">DSM 44399</strain>
    </source>
</reference>
<feature type="binding site" evidence="1">
    <location>
        <position position="277"/>
    </location>
    <ligand>
        <name>substrate</name>
    </ligand>
</feature>
<comment type="subunit">
    <text evidence="1">Homotetramer.</text>
</comment>
<evidence type="ECO:0000256" key="2">
    <source>
        <dbReference type="SAM" id="MobiDB-lite"/>
    </source>
</evidence>
<keyword evidence="1" id="KW-0479">Metal-binding</keyword>
<keyword evidence="1" id="KW-0223">Dioxygenase</keyword>
<accession>A0ABU2JEI0</accession>
<evidence type="ECO:0000313" key="4">
    <source>
        <dbReference type="Proteomes" id="UP001183176"/>
    </source>
</evidence>
<gene>
    <name evidence="1" type="primary">kynA</name>
    <name evidence="3" type="ORF">RM423_17200</name>
</gene>
<dbReference type="PANTHER" id="PTHR10138">
    <property type="entry name" value="TRYPTOPHAN 2,3-DIOXYGENASE"/>
    <property type="match status" value="1"/>
</dbReference>
<dbReference type="EMBL" id="JAVREH010000029">
    <property type="protein sequence ID" value="MDT0263128.1"/>
    <property type="molecule type" value="Genomic_DNA"/>
</dbReference>
<dbReference type="RefSeq" id="WP_311424275.1">
    <property type="nucleotide sequence ID" value="NZ_JAVREH010000029.1"/>
</dbReference>
<dbReference type="InterPro" id="IPR004981">
    <property type="entry name" value="Trp_2_3_dOase"/>
</dbReference>
<dbReference type="SUPFAM" id="SSF140959">
    <property type="entry name" value="Indolic compounds 2,3-dioxygenase-like"/>
    <property type="match status" value="1"/>
</dbReference>
<comment type="catalytic activity">
    <reaction evidence="1">
        <text>L-tryptophan + O2 = N-formyl-L-kynurenine</text>
        <dbReference type="Rhea" id="RHEA:24536"/>
        <dbReference type="ChEBI" id="CHEBI:15379"/>
        <dbReference type="ChEBI" id="CHEBI:57912"/>
        <dbReference type="ChEBI" id="CHEBI:58629"/>
        <dbReference type="EC" id="1.13.11.11"/>
    </reaction>
</comment>
<comment type="caution">
    <text evidence="3">The sequence shown here is derived from an EMBL/GenBank/DDBJ whole genome shotgun (WGS) entry which is preliminary data.</text>
</comment>
<keyword evidence="4" id="KW-1185">Reference proteome</keyword>
<comment type="pathway">
    <text evidence="1">Amino-acid degradation; L-tryptophan degradation via kynurenine pathway; L-kynurenine from L-tryptophan: step 1/2.</text>
</comment>
<feature type="binding site" description="axial binding residue" evidence="1">
    <location>
        <position position="263"/>
    </location>
    <ligand>
        <name>heme</name>
        <dbReference type="ChEBI" id="CHEBI:30413"/>
    </ligand>
    <ligandPart>
        <name>Fe</name>
        <dbReference type="ChEBI" id="CHEBI:18248"/>
    </ligandPart>
</feature>
<protein>
    <recommendedName>
        <fullName evidence="1">Tryptophan 2,3-dioxygenase</fullName>
        <shortName evidence="1">TDO</shortName>
        <ecNumber evidence="1">1.13.11.11</ecNumber>
    </recommendedName>
    <alternativeName>
        <fullName evidence="1">Tryptamin 2,3-dioxygenase</fullName>
    </alternativeName>
    <alternativeName>
        <fullName evidence="1">Tryptophan oxygenase</fullName>
        <shortName evidence="1">TO</shortName>
        <shortName evidence="1">TRPO</shortName>
    </alternativeName>
    <alternativeName>
        <fullName evidence="1">Tryptophan pyrrolase</fullName>
    </alternativeName>
    <alternativeName>
        <fullName evidence="1">Tryptophanase</fullName>
    </alternativeName>
</protein>
<keyword evidence="1" id="KW-0560">Oxidoreductase</keyword>
<dbReference type="EC" id="1.13.11.11" evidence="1"/>
<dbReference type="Pfam" id="PF03301">
    <property type="entry name" value="Trp_dioxygenase"/>
    <property type="match status" value="1"/>
</dbReference>
<feature type="binding site" evidence="1">
    <location>
        <position position="121"/>
    </location>
    <ligand>
        <name>substrate</name>
    </ligand>
</feature>
<dbReference type="InterPro" id="IPR037217">
    <property type="entry name" value="Trp/Indoleamine_2_3_dOase-like"/>
</dbReference>